<dbReference type="PANTHER" id="PTHR12247">
    <property type="entry name" value="POLYCOMB GROUP PROTEIN"/>
    <property type="match status" value="1"/>
</dbReference>
<feature type="region of interest" description="Disordered" evidence="1">
    <location>
        <begin position="473"/>
        <end position="509"/>
    </location>
</feature>
<dbReference type="CDD" id="cd09509">
    <property type="entry name" value="SAM_Polycomb"/>
    <property type="match status" value="1"/>
</dbReference>
<dbReference type="PROSITE" id="PS50105">
    <property type="entry name" value="SAM_DOMAIN"/>
    <property type="match status" value="1"/>
</dbReference>
<dbReference type="GO" id="GO:0042393">
    <property type="term" value="F:histone binding"/>
    <property type="evidence" value="ECO:0007669"/>
    <property type="project" value="TreeGrafter"/>
</dbReference>
<feature type="compositionally biased region" description="Basic residues" evidence="1">
    <location>
        <begin position="52"/>
        <end position="61"/>
    </location>
</feature>
<dbReference type="Proteomes" id="UP000275846">
    <property type="component" value="Unassembled WGS sequence"/>
</dbReference>
<dbReference type="OrthoDB" id="6263329at2759"/>
<dbReference type="STRING" id="70667.A0A183SDU5"/>
<dbReference type="PANTHER" id="PTHR12247:SF131">
    <property type="entry name" value="LD05287P"/>
    <property type="match status" value="1"/>
</dbReference>
<sequence>MTSSTLNLPALHNNEDATGLNYSPSPNENLLPGSNDNGSQPNSQSAAGLGPIKRKRGRPRKYTLGPFPPQVLKTDVDGPTRISLPLNYANCEPFSISTGQPIANELKITDTYLQATDTSSNLKKMKSKQPLPKYLTHLSGMTNGHTVSSEPNAPETFKLDKVDETSTLTATVPPAAVSVSGTTFTFPTALPQNSAGLSLSTSNSLESYHSSKHTKSPMGASYTGFSLPASTAVAVSSLNGQQASSQLVAHHPFSVSRVSSPSSAALTASSSLFLDSNTVCSNAFIVAPPSVPPGVSATAASAAALAACETNLLGRLLPQAEAAVCAARAAGLCGPHAWTPDMVAAFITTLPGCQSLASVFAENQFPNRKFAVSLFQEIDGPALLCLEQHDLMSVLKLKLGPAVKIFGAIRALRRSMMSIPYSDLSEDRASAIAAASSCFPVSKTQTPAPRKPRLSNCASPQLPTFSIKRLTTNSTLGESSSADGTLRPQNVNMPLTNGIQTLTPPGGDS</sequence>
<dbReference type="InterPro" id="IPR050548">
    <property type="entry name" value="PcG_chromatin_remod_factors"/>
</dbReference>
<organism evidence="5">
    <name type="scientific">Schistocephalus solidus</name>
    <name type="common">Tapeworm</name>
    <dbReference type="NCBI Taxonomy" id="70667"/>
    <lineage>
        <taxon>Eukaryota</taxon>
        <taxon>Metazoa</taxon>
        <taxon>Spiralia</taxon>
        <taxon>Lophotrochozoa</taxon>
        <taxon>Platyhelminthes</taxon>
        <taxon>Cestoda</taxon>
        <taxon>Eucestoda</taxon>
        <taxon>Diphyllobothriidea</taxon>
        <taxon>Diphyllobothriidae</taxon>
        <taxon>Schistocephalus</taxon>
    </lineage>
</organism>
<dbReference type="Gene3D" id="1.10.150.50">
    <property type="entry name" value="Transcription Factor, Ets-1"/>
    <property type="match status" value="1"/>
</dbReference>
<dbReference type="AlphaFoldDB" id="A0A183SDU5"/>
<evidence type="ECO:0000313" key="3">
    <source>
        <dbReference type="EMBL" id="VDL88778.1"/>
    </source>
</evidence>
<evidence type="ECO:0000313" key="5">
    <source>
        <dbReference type="WBParaSite" id="SSLN_0000246701-mRNA-1"/>
    </source>
</evidence>
<dbReference type="InterPro" id="IPR001660">
    <property type="entry name" value="SAM"/>
</dbReference>
<dbReference type="WBParaSite" id="SSLN_0000246701-mRNA-1">
    <property type="protein sequence ID" value="SSLN_0000246701-mRNA-1"/>
    <property type="gene ID" value="SSLN_0000246701"/>
</dbReference>
<reference evidence="5" key="1">
    <citation type="submission" date="2016-06" db="UniProtKB">
        <authorList>
            <consortium name="WormBaseParasite"/>
        </authorList>
    </citation>
    <scope>IDENTIFICATION</scope>
</reference>
<dbReference type="GO" id="GO:0045892">
    <property type="term" value="P:negative regulation of DNA-templated transcription"/>
    <property type="evidence" value="ECO:0007669"/>
    <property type="project" value="TreeGrafter"/>
</dbReference>
<keyword evidence="4" id="KW-1185">Reference proteome</keyword>
<gene>
    <name evidence="3" type="ORF">SSLN_LOCUS2393</name>
</gene>
<feature type="compositionally biased region" description="Polar residues" evidence="1">
    <location>
        <begin position="20"/>
        <end position="46"/>
    </location>
</feature>
<evidence type="ECO:0000313" key="4">
    <source>
        <dbReference type="Proteomes" id="UP000275846"/>
    </source>
</evidence>
<dbReference type="SUPFAM" id="SSF47769">
    <property type="entry name" value="SAM/Pointed domain"/>
    <property type="match status" value="1"/>
</dbReference>
<name>A0A183SDU5_SCHSO</name>
<protein>
    <submittedName>
        <fullName evidence="5">Polyhomeotic-like protein 3</fullName>
    </submittedName>
</protein>
<dbReference type="GO" id="GO:0003682">
    <property type="term" value="F:chromatin binding"/>
    <property type="evidence" value="ECO:0007669"/>
    <property type="project" value="TreeGrafter"/>
</dbReference>
<feature type="domain" description="SAM" evidence="2">
    <location>
        <begin position="338"/>
        <end position="415"/>
    </location>
</feature>
<proteinExistence type="predicted"/>
<feature type="region of interest" description="Disordered" evidence="1">
    <location>
        <begin position="1"/>
        <end position="72"/>
    </location>
</feature>
<evidence type="ECO:0000256" key="1">
    <source>
        <dbReference type="SAM" id="MobiDB-lite"/>
    </source>
</evidence>
<dbReference type="EMBL" id="UYSU01032239">
    <property type="protein sequence ID" value="VDL88778.1"/>
    <property type="molecule type" value="Genomic_DNA"/>
</dbReference>
<feature type="compositionally biased region" description="Polar residues" evidence="1">
    <location>
        <begin position="473"/>
        <end position="503"/>
    </location>
</feature>
<dbReference type="GO" id="GO:0005634">
    <property type="term" value="C:nucleus"/>
    <property type="evidence" value="ECO:0007669"/>
    <property type="project" value="TreeGrafter"/>
</dbReference>
<reference evidence="3 4" key="2">
    <citation type="submission" date="2018-11" db="EMBL/GenBank/DDBJ databases">
        <authorList>
            <consortium name="Pathogen Informatics"/>
        </authorList>
    </citation>
    <scope>NUCLEOTIDE SEQUENCE [LARGE SCALE GENOMIC DNA]</scope>
    <source>
        <strain evidence="3 4">NST_G2</strain>
    </source>
</reference>
<accession>A0A183SDU5</accession>
<dbReference type="InterPro" id="IPR013761">
    <property type="entry name" value="SAM/pointed_sf"/>
</dbReference>
<evidence type="ECO:0000259" key="2">
    <source>
        <dbReference type="PROSITE" id="PS50105"/>
    </source>
</evidence>